<feature type="domain" description="Glycosyltransferase subfamily 4-like N-terminal" evidence="2">
    <location>
        <begin position="13"/>
        <end position="169"/>
    </location>
</feature>
<dbReference type="OrthoDB" id="7560678at2"/>
<dbReference type="SUPFAM" id="SSF53756">
    <property type="entry name" value="UDP-Glycosyltransferase/glycogen phosphorylase"/>
    <property type="match status" value="1"/>
</dbReference>
<reference evidence="3 4" key="1">
    <citation type="submission" date="2018-05" db="EMBL/GenBank/DDBJ databases">
        <title>Genomic Encyclopedia of Type Strains, Phase I: the one thousand microbial genomes (KMG-I) project.</title>
        <authorList>
            <person name="Kyrpides N."/>
        </authorList>
    </citation>
    <scope>NUCLEOTIDE SEQUENCE [LARGE SCALE GENOMIC DNA]</scope>
    <source>
        <strain evidence="3 4">DSM 15611</strain>
    </source>
</reference>
<evidence type="ECO:0000313" key="4">
    <source>
        <dbReference type="Proteomes" id="UP000248314"/>
    </source>
</evidence>
<dbReference type="InterPro" id="IPR001296">
    <property type="entry name" value="Glyco_trans_1"/>
</dbReference>
<dbReference type="RefSeq" id="WP_025816676.1">
    <property type="nucleotide sequence ID" value="NZ_BAIZ01000029.1"/>
</dbReference>
<dbReference type="PANTHER" id="PTHR12526">
    <property type="entry name" value="GLYCOSYLTRANSFERASE"/>
    <property type="match status" value="1"/>
</dbReference>
<protein>
    <submittedName>
        <fullName evidence="3">Glycosyltransferase involved in cell wall biosynthesis</fullName>
    </submittedName>
</protein>
<feature type="domain" description="Glycosyl transferase family 1" evidence="1">
    <location>
        <begin position="179"/>
        <end position="331"/>
    </location>
</feature>
<proteinExistence type="predicted"/>
<accession>A0A318HR36</accession>
<organism evidence="3 4">
    <name type="scientific">Hoylesella shahii DSM 15611 = JCM 12083</name>
    <dbReference type="NCBI Taxonomy" id="1122991"/>
    <lineage>
        <taxon>Bacteria</taxon>
        <taxon>Pseudomonadati</taxon>
        <taxon>Bacteroidota</taxon>
        <taxon>Bacteroidia</taxon>
        <taxon>Bacteroidales</taxon>
        <taxon>Prevotellaceae</taxon>
        <taxon>Hoylesella</taxon>
    </lineage>
</organism>
<evidence type="ECO:0000259" key="2">
    <source>
        <dbReference type="Pfam" id="PF13439"/>
    </source>
</evidence>
<gene>
    <name evidence="3" type="ORF">EJ73_02121</name>
</gene>
<dbReference type="PANTHER" id="PTHR12526:SF630">
    <property type="entry name" value="GLYCOSYLTRANSFERASE"/>
    <property type="match status" value="1"/>
</dbReference>
<dbReference type="Gene3D" id="3.40.50.2000">
    <property type="entry name" value="Glycogen Phosphorylase B"/>
    <property type="match status" value="2"/>
</dbReference>
<evidence type="ECO:0000313" key="3">
    <source>
        <dbReference type="EMBL" id="PXX20869.1"/>
    </source>
</evidence>
<dbReference type="Pfam" id="PF00534">
    <property type="entry name" value="Glycos_transf_1"/>
    <property type="match status" value="1"/>
</dbReference>
<keyword evidence="3" id="KW-0808">Transferase</keyword>
<dbReference type="Pfam" id="PF13439">
    <property type="entry name" value="Glyco_transf_4"/>
    <property type="match status" value="1"/>
</dbReference>
<dbReference type="Proteomes" id="UP000248314">
    <property type="component" value="Unassembled WGS sequence"/>
</dbReference>
<comment type="caution">
    <text evidence="3">The sequence shown here is derived from an EMBL/GenBank/DDBJ whole genome shotgun (WGS) entry which is preliminary data.</text>
</comment>
<evidence type="ECO:0000259" key="1">
    <source>
        <dbReference type="Pfam" id="PF00534"/>
    </source>
</evidence>
<dbReference type="AlphaFoldDB" id="A0A318HR36"/>
<dbReference type="GO" id="GO:0016757">
    <property type="term" value="F:glycosyltransferase activity"/>
    <property type="evidence" value="ECO:0007669"/>
    <property type="project" value="InterPro"/>
</dbReference>
<dbReference type="STRING" id="1122991.GCA_000613445_01117"/>
<dbReference type="EMBL" id="QJJX01000028">
    <property type="protein sequence ID" value="PXX20869.1"/>
    <property type="molecule type" value="Genomic_DNA"/>
</dbReference>
<keyword evidence="4" id="KW-1185">Reference proteome</keyword>
<name>A0A318HR36_9BACT</name>
<sequence>MRILQVITSLHTGGAEKLVVDITRMLRTRGHVVDVVVFDGTNTPFMQRLRETQCKVYNLSTGGSVYSFSYIPKLRKIMKDYDIVHSHNTSPQFFVALANLACNKVIVTTEHNTTNRRRNNPVWKPIDKWMYNRYRKIICISDQAEENLKNYIGNYYDSITTIYNGVDVAAFYQAKPLENVKPNKFIVVMVAAFRKQKDQKTLIDAMSLLPQDEYELWLVGQGDCFEEVRHYAQSKGTQQRVKFWGNRTDVANVLHTADVVCMSSHYEGLSLSNIEGMSSGRPFIASDVDGLREVTKGYGVLFPHEDAKALAGIIQKLHDDKAYYDEVAEKCYQRAMMFDIEKMVDGYEAVYQELMHSK</sequence>
<dbReference type="InterPro" id="IPR028098">
    <property type="entry name" value="Glyco_trans_4-like_N"/>
</dbReference>